<evidence type="ECO:0000313" key="3">
    <source>
        <dbReference type="Proteomes" id="UP000188273"/>
    </source>
</evidence>
<dbReference type="GO" id="GO:0008168">
    <property type="term" value="F:methyltransferase activity"/>
    <property type="evidence" value="ECO:0007669"/>
    <property type="project" value="UniProtKB-KW"/>
</dbReference>
<dbReference type="KEGG" id="pbu:L21SP3_02119"/>
<evidence type="ECO:0000259" key="1">
    <source>
        <dbReference type="Pfam" id="PF01208"/>
    </source>
</evidence>
<keyword evidence="3" id="KW-1185">Reference proteome</keyword>
<dbReference type="GO" id="GO:0004853">
    <property type="term" value="F:uroporphyrinogen decarboxylase activity"/>
    <property type="evidence" value="ECO:0007669"/>
    <property type="project" value="InterPro"/>
</dbReference>
<dbReference type="InterPro" id="IPR038071">
    <property type="entry name" value="UROD/MetE-like_sf"/>
</dbReference>
<dbReference type="SUPFAM" id="SSF51726">
    <property type="entry name" value="UROD/MetE-like"/>
    <property type="match status" value="1"/>
</dbReference>
<dbReference type="EMBL" id="CP019633">
    <property type="protein sequence ID" value="AQQ10290.1"/>
    <property type="molecule type" value="Genomic_DNA"/>
</dbReference>
<dbReference type="RefSeq" id="WP_227806770.1">
    <property type="nucleotide sequence ID" value="NZ_CP019633.1"/>
</dbReference>
<dbReference type="PANTHER" id="PTHR47099">
    <property type="entry name" value="METHYLCOBAMIDE:COM METHYLTRANSFERASE MTBA"/>
    <property type="match status" value="1"/>
</dbReference>
<dbReference type="PANTHER" id="PTHR47099:SF1">
    <property type="entry name" value="METHYLCOBAMIDE:COM METHYLTRANSFERASE MTBA"/>
    <property type="match status" value="1"/>
</dbReference>
<gene>
    <name evidence="2" type="ORF">L21SP3_02119</name>
</gene>
<dbReference type="GO" id="GO:0032259">
    <property type="term" value="P:methylation"/>
    <property type="evidence" value="ECO:0007669"/>
    <property type="project" value="UniProtKB-KW"/>
</dbReference>
<proteinExistence type="predicted"/>
<accession>A0A1Q2HSD0</accession>
<dbReference type="InterPro" id="IPR052024">
    <property type="entry name" value="Methanogen_methyltrans"/>
</dbReference>
<dbReference type="Gene3D" id="3.20.20.210">
    <property type="match status" value="1"/>
</dbReference>
<keyword evidence="2" id="KW-0489">Methyltransferase</keyword>
<dbReference type="STRING" id="1940790.L21SP3_02119"/>
<reference evidence="3" key="1">
    <citation type="submission" date="2017-02" db="EMBL/GenBank/DDBJ databases">
        <title>Comparative genomics and description of representatives of a novel lineage of planctomycetes thriving in anoxic sediments.</title>
        <authorList>
            <person name="Spring S."/>
            <person name="Bunk B."/>
            <person name="Sproer C."/>
            <person name="Klenk H.-P."/>
        </authorList>
    </citation>
    <scope>NUCLEOTIDE SEQUENCE [LARGE SCALE GENOMIC DNA]</scope>
    <source>
        <strain evidence="3">L21-RPul-D3</strain>
    </source>
</reference>
<keyword evidence="2" id="KW-0808">Transferase</keyword>
<name>A0A1Q2HSD0_9BACT</name>
<organism evidence="2 3">
    <name type="scientific">Sedimentisphaera cyanobacteriorum</name>
    <dbReference type="NCBI Taxonomy" id="1940790"/>
    <lineage>
        <taxon>Bacteria</taxon>
        <taxon>Pseudomonadati</taxon>
        <taxon>Planctomycetota</taxon>
        <taxon>Phycisphaerae</taxon>
        <taxon>Sedimentisphaerales</taxon>
        <taxon>Sedimentisphaeraceae</taxon>
        <taxon>Sedimentisphaera</taxon>
    </lineage>
</organism>
<dbReference type="AlphaFoldDB" id="A0A1Q2HSD0"/>
<dbReference type="Proteomes" id="UP000188273">
    <property type="component" value="Chromosome"/>
</dbReference>
<dbReference type="Pfam" id="PF01208">
    <property type="entry name" value="URO-D"/>
    <property type="match status" value="1"/>
</dbReference>
<feature type="domain" description="Uroporphyrinogen decarboxylase (URO-D)" evidence="1">
    <location>
        <begin position="222"/>
        <end position="418"/>
    </location>
</feature>
<evidence type="ECO:0000313" key="2">
    <source>
        <dbReference type="EMBL" id="AQQ10290.1"/>
    </source>
</evidence>
<dbReference type="InterPro" id="IPR000257">
    <property type="entry name" value="Uroporphyrinogen_deCOase"/>
</dbReference>
<dbReference type="GO" id="GO:0006779">
    <property type="term" value="P:porphyrin-containing compound biosynthetic process"/>
    <property type="evidence" value="ECO:0007669"/>
    <property type="project" value="InterPro"/>
</dbReference>
<sequence length="422" mass="46650">MSKEPLNSRERLQKTLNHESVDQLCIDFGATAVTGIAVSTLSKLRQTVLGEKDYRVKVIEPYQMLGELDSKLMEALGIDVMGVFGPKNMFGFENKDWKPFTLFDGTEVLVPGNFNVTPDGEGGLFQHPQGDTSVPPSGHMPKDGFYFDAICRQEPIDEEKLNPADNCVEFSVLSESEIEHYKKEAKAAAESGKGAVLTAPAAPFGDIAMIPAVGVKHTPGIRDVEEWYVSTVARRDYVYAVFEKQCEIALENLGLLAEALGDDVLAVFTTGTDFGMQTGLFISPQAYRDLYKPFHKAINDFIHQNTSWKVFIHSCGAVKQLIPEFIDAGFDILNPVQCSAAGMDPQELADRFGQNITFWGGLVDTQNTLPFGTPEEVYREVSERAEIFQQKNGFVATSIHNIQSNVPIDNIIAMFKALGRDF</sequence>
<protein>
    <submittedName>
        <fullName evidence="2">Methylcobalamin:coenzyme M methyltransferase</fullName>
    </submittedName>
</protein>